<dbReference type="EMBL" id="HBUF01277547">
    <property type="protein sequence ID" value="CAG6686627.1"/>
    <property type="molecule type" value="Transcribed_RNA"/>
</dbReference>
<dbReference type="GO" id="GO:0005507">
    <property type="term" value="F:copper ion binding"/>
    <property type="evidence" value="ECO:0007669"/>
    <property type="project" value="TreeGrafter"/>
</dbReference>
<dbReference type="InterPro" id="IPR004323">
    <property type="entry name" value="Ion_tolerance_CutA"/>
</dbReference>
<dbReference type="EMBL" id="HBUF01277549">
    <property type="protein sequence ID" value="CAG6686633.1"/>
    <property type="molecule type" value="Transcribed_RNA"/>
</dbReference>
<dbReference type="Gene3D" id="3.30.70.120">
    <property type="match status" value="1"/>
</dbReference>
<evidence type="ECO:0000313" key="2">
    <source>
        <dbReference type="EMBL" id="CAG6686640.1"/>
    </source>
</evidence>
<proteinExistence type="inferred from homology"/>
<dbReference type="EMBL" id="HBUF01277552">
    <property type="protein sequence ID" value="CAG6686643.1"/>
    <property type="molecule type" value="Transcribed_RNA"/>
</dbReference>
<dbReference type="EMBL" id="HBUF01371772">
    <property type="protein sequence ID" value="CAG6726485.1"/>
    <property type="molecule type" value="Transcribed_RNA"/>
</dbReference>
<protein>
    <submittedName>
        <fullName evidence="2">Protein CutA homolog</fullName>
    </submittedName>
</protein>
<dbReference type="SUPFAM" id="SSF54913">
    <property type="entry name" value="GlnB-like"/>
    <property type="match status" value="1"/>
</dbReference>
<organism evidence="2">
    <name type="scientific">Cacopsylla melanoneura</name>
    <dbReference type="NCBI Taxonomy" id="428564"/>
    <lineage>
        <taxon>Eukaryota</taxon>
        <taxon>Metazoa</taxon>
        <taxon>Ecdysozoa</taxon>
        <taxon>Arthropoda</taxon>
        <taxon>Hexapoda</taxon>
        <taxon>Insecta</taxon>
        <taxon>Pterygota</taxon>
        <taxon>Neoptera</taxon>
        <taxon>Paraneoptera</taxon>
        <taxon>Hemiptera</taxon>
        <taxon>Sternorrhyncha</taxon>
        <taxon>Psylloidea</taxon>
        <taxon>Psyllidae</taxon>
        <taxon>Psyllinae</taxon>
        <taxon>Cacopsylla</taxon>
    </lineage>
</organism>
<dbReference type="EMBL" id="HBUF01277545">
    <property type="protein sequence ID" value="CAG6686622.1"/>
    <property type="molecule type" value="Transcribed_RNA"/>
</dbReference>
<name>A0A8D8TIC1_9HEMI</name>
<dbReference type="PANTHER" id="PTHR23419">
    <property type="entry name" value="DIVALENT CATION TOLERANCE CUTA-RELATED"/>
    <property type="match status" value="1"/>
</dbReference>
<sequence>MCMAKYPGLILIPLFVQINRFSVSACTKSTMSYESGTHSISYVTTPNDEVATKLADGLITQNMAACVNIIPGVKSVYKWEGKVNTDTEHMMIIKTRTSRLEEMTEWIRKNHPYEVCEVISMPITHGNQPYLNWISENVPHKP</sequence>
<evidence type="ECO:0000256" key="1">
    <source>
        <dbReference type="ARBA" id="ARBA00010169"/>
    </source>
</evidence>
<dbReference type="EMBL" id="HBUF01277544">
    <property type="protein sequence ID" value="CAG6686618.1"/>
    <property type="molecule type" value="Transcribed_RNA"/>
</dbReference>
<dbReference type="EMBL" id="HBUF01277550">
    <property type="protein sequence ID" value="CAG6686636.1"/>
    <property type="molecule type" value="Transcribed_RNA"/>
</dbReference>
<dbReference type="EMBL" id="HBUF01277546">
    <property type="protein sequence ID" value="CAG6686624.1"/>
    <property type="molecule type" value="Transcribed_RNA"/>
</dbReference>
<dbReference type="InterPro" id="IPR015867">
    <property type="entry name" value="N-reg_PII/ATP_PRibTrfase_C"/>
</dbReference>
<dbReference type="EMBL" id="HBUF01371771">
    <property type="protein sequence ID" value="CAG6726484.1"/>
    <property type="molecule type" value="Transcribed_RNA"/>
</dbReference>
<dbReference type="EMBL" id="HBUF01371770">
    <property type="protein sequence ID" value="CAG6726483.1"/>
    <property type="molecule type" value="Transcribed_RNA"/>
</dbReference>
<dbReference type="Pfam" id="PF03091">
    <property type="entry name" value="CutA1"/>
    <property type="match status" value="1"/>
</dbReference>
<dbReference type="EMBL" id="HBUF01277548">
    <property type="protein sequence ID" value="CAG6686630.1"/>
    <property type="molecule type" value="Transcribed_RNA"/>
</dbReference>
<comment type="similarity">
    <text evidence="1">Belongs to the CutA family.</text>
</comment>
<reference evidence="2" key="1">
    <citation type="submission" date="2021-05" db="EMBL/GenBank/DDBJ databases">
        <authorList>
            <person name="Alioto T."/>
            <person name="Alioto T."/>
            <person name="Gomez Garrido J."/>
        </authorList>
    </citation>
    <scope>NUCLEOTIDE SEQUENCE</scope>
</reference>
<dbReference type="InterPro" id="IPR011322">
    <property type="entry name" value="N-reg_PII-like_a/b"/>
</dbReference>
<dbReference type="PANTHER" id="PTHR23419:SF8">
    <property type="entry name" value="FI09726P"/>
    <property type="match status" value="1"/>
</dbReference>
<dbReference type="EMBL" id="HBUF01522551">
    <property type="protein sequence ID" value="CAG6749277.1"/>
    <property type="molecule type" value="Transcribed_RNA"/>
</dbReference>
<dbReference type="EMBL" id="HBUF01522552">
    <property type="protein sequence ID" value="CAG6749278.1"/>
    <property type="molecule type" value="Transcribed_RNA"/>
</dbReference>
<dbReference type="EMBL" id="HBUF01024629">
    <property type="protein sequence ID" value="CAG6612442.1"/>
    <property type="molecule type" value="Transcribed_RNA"/>
</dbReference>
<accession>A0A8D8TIC1</accession>
<dbReference type="GO" id="GO:0010038">
    <property type="term" value="P:response to metal ion"/>
    <property type="evidence" value="ECO:0007669"/>
    <property type="project" value="InterPro"/>
</dbReference>
<dbReference type="AlphaFoldDB" id="A0A8D8TIC1"/>
<dbReference type="EMBL" id="HBUF01277551">
    <property type="protein sequence ID" value="CAG6686640.1"/>
    <property type="molecule type" value="Transcribed_RNA"/>
</dbReference>
<dbReference type="EMBL" id="HBUF01024630">
    <property type="protein sequence ID" value="CAG6612443.1"/>
    <property type="molecule type" value="Transcribed_RNA"/>
</dbReference>